<dbReference type="GO" id="GO:0042026">
    <property type="term" value="P:protein refolding"/>
    <property type="evidence" value="ECO:0000318"/>
    <property type="project" value="GO_Central"/>
</dbReference>
<feature type="transmembrane region" description="Helical" evidence="2">
    <location>
        <begin position="262"/>
        <end position="281"/>
    </location>
</feature>
<evidence type="ECO:0000313" key="4">
    <source>
        <dbReference type="Proteomes" id="UP000813463"/>
    </source>
</evidence>
<dbReference type="PRINTS" id="PR00625">
    <property type="entry name" value="JDOMAIN"/>
</dbReference>
<dbReference type="AlphaFoldDB" id="A0A9R0JVT0"/>
<feature type="transmembrane region" description="Helical" evidence="2">
    <location>
        <begin position="6"/>
        <end position="25"/>
    </location>
</feature>
<feature type="transmembrane region" description="Helical" evidence="2">
    <location>
        <begin position="192"/>
        <end position="210"/>
    </location>
</feature>
<gene>
    <name evidence="5" type="primary">LOC110788039</name>
</gene>
<dbReference type="InterPro" id="IPR001623">
    <property type="entry name" value="DnaJ_domain"/>
</dbReference>
<dbReference type="SMART" id="SM00271">
    <property type="entry name" value="DnaJ"/>
    <property type="match status" value="1"/>
</dbReference>
<dbReference type="GeneID" id="110788039"/>
<dbReference type="PANTHER" id="PTHR43096">
    <property type="entry name" value="DNAJ HOMOLOG 1, MITOCHONDRIAL-RELATED"/>
    <property type="match status" value="1"/>
</dbReference>
<keyword evidence="4" id="KW-1185">Reference proteome</keyword>
<dbReference type="GO" id="GO:0005737">
    <property type="term" value="C:cytoplasm"/>
    <property type="evidence" value="ECO:0000318"/>
    <property type="project" value="GO_Central"/>
</dbReference>
<evidence type="ECO:0000259" key="3">
    <source>
        <dbReference type="PROSITE" id="PS50076"/>
    </source>
</evidence>
<dbReference type="Proteomes" id="UP000813463">
    <property type="component" value="Chromosome 3"/>
</dbReference>
<dbReference type="InterPro" id="IPR018253">
    <property type="entry name" value="DnaJ_domain_CS"/>
</dbReference>
<sequence length="301" mass="33708">MLTGQLAVWSSSTNVFGGVGGLLLWSGRRRNRRRRDIFWVAAVVDGHNRNQQNHYAVLGVSSSASSADIKKAYRLLARKWHPDVSKDSRAADVFKSIHLAYQVLSNEATKVHYDRNLKSDPVKRTTSPNFDLEDEYIMQRWSEIRQKMRNDRHRKGYGNGGESFSFDINSDEEPEAKTEEERGSLFEVLQSISLSIFLMQTVGCQLSLIFSSLTAWFDGKLDTGYKMGHLIAWLMGGRAGVLLSLCLSIASWAFGKNSSSEVSVVATAIWIGSNILSYTPLPQGPLLVLLYMSIKLHVDLS</sequence>
<dbReference type="CDD" id="cd06257">
    <property type="entry name" value="DnaJ"/>
    <property type="match status" value="1"/>
</dbReference>
<organism evidence="4 5">
    <name type="scientific">Spinacia oleracea</name>
    <name type="common">Spinach</name>
    <dbReference type="NCBI Taxonomy" id="3562"/>
    <lineage>
        <taxon>Eukaryota</taxon>
        <taxon>Viridiplantae</taxon>
        <taxon>Streptophyta</taxon>
        <taxon>Embryophyta</taxon>
        <taxon>Tracheophyta</taxon>
        <taxon>Spermatophyta</taxon>
        <taxon>Magnoliopsida</taxon>
        <taxon>eudicotyledons</taxon>
        <taxon>Gunneridae</taxon>
        <taxon>Pentapetalae</taxon>
        <taxon>Caryophyllales</taxon>
        <taxon>Chenopodiaceae</taxon>
        <taxon>Chenopodioideae</taxon>
        <taxon>Anserineae</taxon>
        <taxon>Spinacia</taxon>
    </lineage>
</organism>
<evidence type="ECO:0000313" key="5">
    <source>
        <dbReference type="RefSeq" id="XP_021848370.1"/>
    </source>
</evidence>
<dbReference type="RefSeq" id="XP_021848370.1">
    <property type="nucleotide sequence ID" value="XM_021992678.2"/>
</dbReference>
<dbReference type="SUPFAM" id="SSF46565">
    <property type="entry name" value="Chaperone J-domain"/>
    <property type="match status" value="1"/>
</dbReference>
<dbReference type="PROSITE" id="PS50076">
    <property type="entry name" value="DNAJ_2"/>
    <property type="match status" value="1"/>
</dbReference>
<keyword evidence="2" id="KW-1133">Transmembrane helix</keyword>
<dbReference type="OrthoDB" id="376357at2759"/>
<dbReference type="InterPro" id="IPR036869">
    <property type="entry name" value="J_dom_sf"/>
</dbReference>
<proteinExistence type="predicted"/>
<name>A0A9R0JVT0_SPIOL</name>
<reference evidence="5" key="2">
    <citation type="submission" date="2025-08" db="UniProtKB">
        <authorList>
            <consortium name="RefSeq"/>
        </authorList>
    </citation>
    <scope>IDENTIFICATION</scope>
    <source>
        <tissue evidence="5">Leaf</tissue>
    </source>
</reference>
<reference evidence="4" key="1">
    <citation type="journal article" date="2021" name="Nat. Commun.">
        <title>Genomic analyses provide insights into spinach domestication and the genetic basis of agronomic traits.</title>
        <authorList>
            <person name="Cai X."/>
            <person name="Sun X."/>
            <person name="Xu C."/>
            <person name="Sun H."/>
            <person name="Wang X."/>
            <person name="Ge C."/>
            <person name="Zhang Z."/>
            <person name="Wang Q."/>
            <person name="Fei Z."/>
            <person name="Jiao C."/>
            <person name="Wang Q."/>
        </authorList>
    </citation>
    <scope>NUCLEOTIDE SEQUENCE [LARGE SCALE GENOMIC DNA]</scope>
    <source>
        <strain evidence="4">cv. Varoflay</strain>
    </source>
</reference>
<dbReference type="GO" id="GO:0051082">
    <property type="term" value="F:unfolded protein binding"/>
    <property type="evidence" value="ECO:0000318"/>
    <property type="project" value="GO_Central"/>
</dbReference>
<keyword evidence="2" id="KW-0472">Membrane</keyword>
<feature type="region of interest" description="Disordered" evidence="1">
    <location>
        <begin position="152"/>
        <end position="179"/>
    </location>
</feature>
<evidence type="ECO:0000256" key="1">
    <source>
        <dbReference type="SAM" id="MobiDB-lite"/>
    </source>
</evidence>
<protein>
    <recommendedName>
        <fullName evidence="3">J domain-containing protein</fullName>
    </recommendedName>
</protein>
<accession>A0A9R0JVT0</accession>
<keyword evidence="2" id="KW-0812">Transmembrane</keyword>
<feature type="transmembrane region" description="Helical" evidence="2">
    <location>
        <begin position="230"/>
        <end position="255"/>
    </location>
</feature>
<dbReference type="PROSITE" id="PS00636">
    <property type="entry name" value="DNAJ_1"/>
    <property type="match status" value="1"/>
</dbReference>
<evidence type="ECO:0000256" key="2">
    <source>
        <dbReference type="SAM" id="Phobius"/>
    </source>
</evidence>
<dbReference type="KEGG" id="soe:110788039"/>
<dbReference type="Pfam" id="PF00226">
    <property type="entry name" value="DnaJ"/>
    <property type="match status" value="1"/>
</dbReference>
<dbReference type="Gene3D" id="1.10.287.110">
    <property type="entry name" value="DnaJ domain"/>
    <property type="match status" value="1"/>
</dbReference>
<dbReference type="PANTHER" id="PTHR43096:SF58">
    <property type="entry name" value="CHAPERONE DNAJ-DOMAIN SUPERFAMILY PROTEIN"/>
    <property type="match status" value="1"/>
</dbReference>
<feature type="domain" description="J" evidence="3">
    <location>
        <begin position="53"/>
        <end position="117"/>
    </location>
</feature>